<feature type="compositionally biased region" description="Basic residues" evidence="1">
    <location>
        <begin position="553"/>
        <end position="580"/>
    </location>
</feature>
<protein>
    <recommendedName>
        <fullName evidence="4">Reverse transcriptase domain-containing protein</fullName>
    </recommendedName>
</protein>
<evidence type="ECO:0000256" key="1">
    <source>
        <dbReference type="SAM" id="MobiDB-lite"/>
    </source>
</evidence>
<feature type="compositionally biased region" description="Polar residues" evidence="1">
    <location>
        <begin position="522"/>
        <end position="552"/>
    </location>
</feature>
<comment type="caution">
    <text evidence="2">The sequence shown here is derived from an EMBL/GenBank/DDBJ whole genome shotgun (WGS) entry which is preliminary data.</text>
</comment>
<feature type="compositionally biased region" description="Basic and acidic residues" evidence="1">
    <location>
        <begin position="445"/>
        <end position="455"/>
    </location>
</feature>
<name>A0ABQ9G995_9NEOP</name>
<feature type="region of interest" description="Disordered" evidence="1">
    <location>
        <begin position="507"/>
        <end position="580"/>
    </location>
</feature>
<keyword evidence="3" id="KW-1185">Reference proteome</keyword>
<sequence>MRKVEALIPDRRVVDRIGDFLRGAKAEVESGGGNIGGRGGVPEGRVLCPLLFTQMVHDMGLAIRGKIRLFAEDCVVYAEVGEGSGNLQADIDKNQFESRTPKLVALALLPPESNISDGSDLCDTKKDETQLPQPRNHLSLYSGEHETTSLHEELEASISVEAEQLSSPLVECNEAQANGKRKIARRMVYDYVMYGVEDTLRWYSFAPEEEQLGMSGKVFVALCKTIPNPQSKPYTLEQTMNFVSCRDHSWCSTHHFPACQCCEQYPHQCLTSEYEVAPDSEGESIGELEEYLSTPAATPVGTPIPVGTPAQTLTKVPAVTFVPETPDLHSQSSTSSSVQTKLEDSFQYAMVRAGNEQIRMSVENEQPRGSVPNDAPMFLPQIKAVDNLLVRVKRQRHVEQTPLPPTHHQRKRVTSLYEHDKHKLTSNKTKTRSDLFGVNDWKRPKFAHTDDERPEPVASSSGRQHNTAPPIPVITLEKYTPEANMGMEDIPPWKEATAEFWEKIRPPHEHPIMDPPTHATMGIQTGQPTHSSSGAQKRSTNNSEQRQPQQKKPNIHRRLPRRPLPLRRQNRPQQPHPHHQ</sequence>
<reference evidence="2 3" key="1">
    <citation type="submission" date="2023-02" db="EMBL/GenBank/DDBJ databases">
        <title>LHISI_Scaffold_Assembly.</title>
        <authorList>
            <person name="Stuart O.P."/>
            <person name="Cleave R."/>
            <person name="Magrath M.J.L."/>
            <person name="Mikheyev A.S."/>
        </authorList>
    </citation>
    <scope>NUCLEOTIDE SEQUENCE [LARGE SCALE GENOMIC DNA]</scope>
    <source>
        <strain evidence="2">Daus_M_001</strain>
        <tissue evidence="2">Leg muscle</tissue>
    </source>
</reference>
<feature type="region of interest" description="Disordered" evidence="1">
    <location>
        <begin position="445"/>
        <end position="474"/>
    </location>
</feature>
<evidence type="ECO:0008006" key="4">
    <source>
        <dbReference type="Google" id="ProtNLM"/>
    </source>
</evidence>
<dbReference type="EMBL" id="JARBHB010000015">
    <property type="protein sequence ID" value="KAJ8868047.1"/>
    <property type="molecule type" value="Genomic_DNA"/>
</dbReference>
<evidence type="ECO:0000313" key="2">
    <source>
        <dbReference type="EMBL" id="KAJ8868047.1"/>
    </source>
</evidence>
<organism evidence="2 3">
    <name type="scientific">Dryococelus australis</name>
    <dbReference type="NCBI Taxonomy" id="614101"/>
    <lineage>
        <taxon>Eukaryota</taxon>
        <taxon>Metazoa</taxon>
        <taxon>Ecdysozoa</taxon>
        <taxon>Arthropoda</taxon>
        <taxon>Hexapoda</taxon>
        <taxon>Insecta</taxon>
        <taxon>Pterygota</taxon>
        <taxon>Neoptera</taxon>
        <taxon>Polyneoptera</taxon>
        <taxon>Phasmatodea</taxon>
        <taxon>Verophasmatodea</taxon>
        <taxon>Anareolatae</taxon>
        <taxon>Phasmatidae</taxon>
        <taxon>Eurycanthinae</taxon>
        <taxon>Dryococelus</taxon>
    </lineage>
</organism>
<evidence type="ECO:0000313" key="3">
    <source>
        <dbReference type="Proteomes" id="UP001159363"/>
    </source>
</evidence>
<feature type="compositionally biased region" description="Polar residues" evidence="1">
    <location>
        <begin position="458"/>
        <end position="467"/>
    </location>
</feature>
<gene>
    <name evidence="2" type="ORF">PR048_031856</name>
</gene>
<accession>A0ABQ9G995</accession>
<proteinExistence type="predicted"/>
<dbReference type="Proteomes" id="UP001159363">
    <property type="component" value="Chromosome 14"/>
</dbReference>